<dbReference type="SUPFAM" id="SSF54427">
    <property type="entry name" value="NTF2-like"/>
    <property type="match status" value="1"/>
</dbReference>
<dbReference type="RefSeq" id="WP_177026547.1">
    <property type="nucleotide sequence ID" value="NZ_JACAQR010000024.1"/>
</dbReference>
<dbReference type="Proteomes" id="UP000546584">
    <property type="component" value="Unassembled WGS sequence"/>
</dbReference>
<comment type="caution">
    <text evidence="1">The sequence shown here is derived from an EMBL/GenBank/DDBJ whole genome shotgun (WGS) entry which is preliminary data.</text>
</comment>
<name>A0AAJ3H5V4_9PSED</name>
<evidence type="ECO:0008006" key="3">
    <source>
        <dbReference type="Google" id="ProtNLM"/>
    </source>
</evidence>
<dbReference type="EMBL" id="JACAQR010000024">
    <property type="protein sequence ID" value="NWD43873.1"/>
    <property type="molecule type" value="Genomic_DNA"/>
</dbReference>
<dbReference type="InterPro" id="IPR032710">
    <property type="entry name" value="NTF2-like_dom_sf"/>
</dbReference>
<accession>A0AAJ3H5V4</accession>
<evidence type="ECO:0000313" key="1">
    <source>
        <dbReference type="EMBL" id="NWD43873.1"/>
    </source>
</evidence>
<protein>
    <recommendedName>
        <fullName evidence="3">SnoaL-like domain-containing protein</fullName>
    </recommendedName>
</protein>
<organism evidence="1 2">
    <name type="scientific">Pseudomonas yamanorum</name>
    <dbReference type="NCBI Taxonomy" id="515393"/>
    <lineage>
        <taxon>Bacteria</taxon>
        <taxon>Pseudomonadati</taxon>
        <taxon>Pseudomonadota</taxon>
        <taxon>Gammaproteobacteria</taxon>
        <taxon>Pseudomonadales</taxon>
        <taxon>Pseudomonadaceae</taxon>
        <taxon>Pseudomonas</taxon>
    </lineage>
</organism>
<evidence type="ECO:0000313" key="2">
    <source>
        <dbReference type="Proteomes" id="UP000546584"/>
    </source>
</evidence>
<gene>
    <name evidence="1" type="ORF">HX826_18510</name>
</gene>
<dbReference type="AlphaFoldDB" id="A0AAJ3H5V4"/>
<reference evidence="1 2" key="1">
    <citation type="submission" date="2020-04" db="EMBL/GenBank/DDBJ databases">
        <title>Molecular characterization of pseudomonads from Agaricus bisporus reveal novel blotch 2 pathogens in Western Europe.</title>
        <authorList>
            <person name="Taparia T."/>
            <person name="Krijger M."/>
            <person name="Haynes E."/>
            <person name="Elpinstone J.G."/>
            <person name="Noble R."/>
            <person name="Van Der Wolf J."/>
        </authorList>
    </citation>
    <scope>NUCLEOTIDE SEQUENCE [LARGE SCALE GENOMIC DNA]</scope>
    <source>
        <strain evidence="1 2">IPO3753</strain>
    </source>
</reference>
<sequence length="177" mass="19408">MNTAQLAIQHYILAKDGNRPHLLSRAFVPEATLDMVVRTGSISFPPHVKGVAGIGDVLVRRFGQTFENVYTFCLGQPPEDGAKTYQCKWLVGMSDKNSGEVRVGCGVYEWQFNAEAGLVERLTITIEHMKTLPASDLGSVMSWVSRLSYPWCSPQAAVSEAPDIDGIGEVLQYFAAL</sequence>
<proteinExistence type="predicted"/>